<dbReference type="InterPro" id="IPR029041">
    <property type="entry name" value="FAD-linked_oxidoreductase-like"/>
</dbReference>
<evidence type="ECO:0000313" key="12">
    <source>
        <dbReference type="EMBL" id="MPM53422.1"/>
    </source>
</evidence>
<evidence type="ECO:0000256" key="9">
    <source>
        <dbReference type="ARBA" id="ARBA00023167"/>
    </source>
</evidence>
<evidence type="ECO:0000256" key="7">
    <source>
        <dbReference type="ARBA" id="ARBA00023002"/>
    </source>
</evidence>
<dbReference type="InterPro" id="IPR004620">
    <property type="entry name" value="MTHF_reductase_bac"/>
</dbReference>
<sequence>MKIIDIIEEKKPSLSFEVFPPKNSDTYESIINATEKIADLVPSYMSVTYGAGGGTSAYTVSIAEDIQNKFNVPALAHLSCINSSYESVHNQLDSLKEAGIENILALRGDIAPGESVKEDWKYRYASQLVQEISEYGGFCIGGACYPEGHTESRTQAEDIEHLKKKVDAGCEFLTTQMFFDNNIYYNFLYKVREAGIHVPVVAGIMPVTNVNQIKRITTLSGTVLPQRFRYILDRFGDNPAAMKQAGIAYATEQIVDLFANGIPAVHVYSMNNASVAQKIQENLSEIIK</sequence>
<proteinExistence type="inferred from homology"/>
<evidence type="ECO:0000256" key="8">
    <source>
        <dbReference type="ARBA" id="ARBA00023027"/>
    </source>
</evidence>
<keyword evidence="7 12" id="KW-0560">Oxidoreductase</keyword>
<evidence type="ECO:0000256" key="4">
    <source>
        <dbReference type="ARBA" id="ARBA00022605"/>
    </source>
</evidence>
<dbReference type="AlphaFoldDB" id="A0A645AJM8"/>
<reference evidence="12" key="1">
    <citation type="submission" date="2019-08" db="EMBL/GenBank/DDBJ databases">
        <authorList>
            <person name="Kucharzyk K."/>
            <person name="Murdoch R.W."/>
            <person name="Higgins S."/>
            <person name="Loffler F."/>
        </authorList>
    </citation>
    <scope>NUCLEOTIDE SEQUENCE</scope>
</reference>
<keyword evidence="9" id="KW-0486">Methionine biosynthesis</keyword>
<comment type="similarity">
    <text evidence="3">Belongs to the methylenetetrahydrofolate reductase family.</text>
</comment>
<keyword evidence="5" id="KW-0285">Flavoprotein</keyword>
<dbReference type="Pfam" id="PF02219">
    <property type="entry name" value="MTHFR"/>
    <property type="match status" value="1"/>
</dbReference>
<keyword evidence="6" id="KW-0274">FAD</keyword>
<evidence type="ECO:0000256" key="3">
    <source>
        <dbReference type="ARBA" id="ARBA00006743"/>
    </source>
</evidence>
<evidence type="ECO:0000256" key="5">
    <source>
        <dbReference type="ARBA" id="ARBA00022630"/>
    </source>
</evidence>
<dbReference type="EC" id="1.5.1.54" evidence="11"/>
<dbReference type="GO" id="GO:0106312">
    <property type="term" value="F:methylenetetrahydrofolate reductase (NADH) activity"/>
    <property type="evidence" value="ECO:0007669"/>
    <property type="project" value="UniProtKB-EC"/>
</dbReference>
<evidence type="ECO:0000256" key="11">
    <source>
        <dbReference type="ARBA" id="ARBA00034529"/>
    </source>
</evidence>
<gene>
    <name evidence="12" type="primary">metF_17</name>
    <name evidence="12" type="ORF">SDC9_100190</name>
</gene>
<name>A0A645AJM8_9ZZZZ</name>
<dbReference type="GO" id="GO:0009086">
    <property type="term" value="P:methionine biosynthetic process"/>
    <property type="evidence" value="ECO:0007669"/>
    <property type="project" value="UniProtKB-KW"/>
</dbReference>
<accession>A0A645AJM8</accession>
<comment type="caution">
    <text evidence="12">The sequence shown here is derived from an EMBL/GenBank/DDBJ whole genome shotgun (WGS) entry which is preliminary data.</text>
</comment>
<keyword evidence="4" id="KW-0028">Amino-acid biosynthesis</keyword>
<dbReference type="GO" id="GO:0071949">
    <property type="term" value="F:FAD binding"/>
    <property type="evidence" value="ECO:0007669"/>
    <property type="project" value="TreeGrafter"/>
</dbReference>
<dbReference type="PANTHER" id="PTHR45754">
    <property type="entry name" value="METHYLENETETRAHYDROFOLATE REDUCTASE"/>
    <property type="match status" value="1"/>
</dbReference>
<dbReference type="Gene3D" id="3.20.20.220">
    <property type="match status" value="1"/>
</dbReference>
<protein>
    <recommendedName>
        <fullName evidence="11">methylenetetrahydrofolate reductase (NADH)</fullName>
        <ecNumber evidence="11">1.5.1.54</ecNumber>
    </recommendedName>
</protein>
<comment type="pathway">
    <text evidence="10">Amino-acid biosynthesis; L-methionine biosynthesis via de novo pathway.</text>
</comment>
<dbReference type="EMBL" id="VSSQ01014328">
    <property type="protein sequence ID" value="MPM53422.1"/>
    <property type="molecule type" value="Genomic_DNA"/>
</dbReference>
<dbReference type="PANTHER" id="PTHR45754:SF3">
    <property type="entry name" value="METHYLENETETRAHYDROFOLATE REDUCTASE (NADPH)"/>
    <property type="match status" value="1"/>
</dbReference>
<keyword evidence="8" id="KW-0520">NAD</keyword>
<comment type="cofactor">
    <cofactor evidence="1">
        <name>FAD</name>
        <dbReference type="ChEBI" id="CHEBI:57692"/>
    </cofactor>
</comment>
<dbReference type="GO" id="GO:0005829">
    <property type="term" value="C:cytosol"/>
    <property type="evidence" value="ECO:0007669"/>
    <property type="project" value="InterPro"/>
</dbReference>
<evidence type="ECO:0000256" key="1">
    <source>
        <dbReference type="ARBA" id="ARBA00001974"/>
    </source>
</evidence>
<dbReference type="UniPathway" id="UPA00193"/>
<dbReference type="InterPro" id="IPR003171">
    <property type="entry name" value="Mehydrof_redctse-like"/>
</dbReference>
<evidence type="ECO:0000256" key="6">
    <source>
        <dbReference type="ARBA" id="ARBA00022827"/>
    </source>
</evidence>
<evidence type="ECO:0000256" key="2">
    <source>
        <dbReference type="ARBA" id="ARBA00004777"/>
    </source>
</evidence>
<organism evidence="12">
    <name type="scientific">bioreactor metagenome</name>
    <dbReference type="NCBI Taxonomy" id="1076179"/>
    <lineage>
        <taxon>unclassified sequences</taxon>
        <taxon>metagenomes</taxon>
        <taxon>ecological metagenomes</taxon>
    </lineage>
</organism>
<dbReference type="NCBIfam" id="TIGR00676">
    <property type="entry name" value="fadh2"/>
    <property type="match status" value="1"/>
</dbReference>
<evidence type="ECO:0000256" key="10">
    <source>
        <dbReference type="ARBA" id="ARBA00034478"/>
    </source>
</evidence>
<dbReference type="GO" id="GO:0035999">
    <property type="term" value="P:tetrahydrofolate interconversion"/>
    <property type="evidence" value="ECO:0007669"/>
    <property type="project" value="UniProtKB-UniPathway"/>
</dbReference>
<dbReference type="SUPFAM" id="SSF51730">
    <property type="entry name" value="FAD-linked oxidoreductase"/>
    <property type="match status" value="1"/>
</dbReference>
<dbReference type="CDD" id="cd00537">
    <property type="entry name" value="MTHFR"/>
    <property type="match status" value="1"/>
</dbReference>
<comment type="pathway">
    <text evidence="2">One-carbon metabolism; tetrahydrofolate interconversion.</text>
</comment>